<comment type="caution">
    <text evidence="2">The sequence shown here is derived from an EMBL/GenBank/DDBJ whole genome shotgun (WGS) entry which is preliminary data.</text>
</comment>
<keyword evidence="1" id="KW-0812">Transmembrane</keyword>
<accession>A0ABT0W9N9</accession>
<dbReference type="EMBL" id="JAMQCR010000001">
    <property type="protein sequence ID" value="MCM2532729.1"/>
    <property type="molecule type" value="Genomic_DNA"/>
</dbReference>
<proteinExistence type="predicted"/>
<keyword evidence="1" id="KW-1133">Transmembrane helix</keyword>
<sequence length="103" mass="11683">MEQHNRDPIPKIDEIKKKSSAYSIQRRAIAILLGIISLIIACIMVISQIGKIPSIGLGIVSIFIFWFALEYYHEKCPNCKEKVYKAGEKDDFKCPRCGIPTIN</sequence>
<keyword evidence="3" id="KW-1185">Reference proteome</keyword>
<evidence type="ECO:0000313" key="3">
    <source>
        <dbReference type="Proteomes" id="UP001523262"/>
    </source>
</evidence>
<feature type="transmembrane region" description="Helical" evidence="1">
    <location>
        <begin position="28"/>
        <end position="46"/>
    </location>
</feature>
<feature type="transmembrane region" description="Helical" evidence="1">
    <location>
        <begin position="52"/>
        <end position="72"/>
    </location>
</feature>
<evidence type="ECO:0008006" key="4">
    <source>
        <dbReference type="Google" id="ProtNLM"/>
    </source>
</evidence>
<reference evidence="2 3" key="1">
    <citation type="submission" date="2022-06" db="EMBL/GenBank/DDBJ databases">
        <authorList>
            <person name="Jeon C.O."/>
        </authorList>
    </citation>
    <scope>NUCLEOTIDE SEQUENCE [LARGE SCALE GENOMIC DNA]</scope>
    <source>
        <strain evidence="2 3">KCTC 13943</strain>
    </source>
</reference>
<evidence type="ECO:0000256" key="1">
    <source>
        <dbReference type="SAM" id="Phobius"/>
    </source>
</evidence>
<protein>
    <recommendedName>
        <fullName evidence="4">Zinc ribbon domain-containing protein</fullName>
    </recommendedName>
</protein>
<name>A0ABT0W9N9_9BACI</name>
<dbReference type="Proteomes" id="UP001523262">
    <property type="component" value="Unassembled WGS sequence"/>
</dbReference>
<evidence type="ECO:0000313" key="2">
    <source>
        <dbReference type="EMBL" id="MCM2532729.1"/>
    </source>
</evidence>
<organism evidence="2 3">
    <name type="scientific">Neobacillus pocheonensis</name>
    <dbReference type="NCBI Taxonomy" id="363869"/>
    <lineage>
        <taxon>Bacteria</taxon>
        <taxon>Bacillati</taxon>
        <taxon>Bacillota</taxon>
        <taxon>Bacilli</taxon>
        <taxon>Bacillales</taxon>
        <taxon>Bacillaceae</taxon>
        <taxon>Neobacillus</taxon>
    </lineage>
</organism>
<keyword evidence="1" id="KW-0472">Membrane</keyword>
<gene>
    <name evidence="2" type="ORF">NDK43_10465</name>
</gene>